<sequence>MHCLSLLVPFLASSVALALTITTPVVASSRIVSPITITTAVPITATSDAVITTSSIPVLPTRTLHPNGNVNKCLVVRYGNIYNGVPVDIGDCGAGNSGWIFNKGTTVVQYGSTGYCLDAGSTPGNGVGMKLWQCYAGLAAQSWYYTADNRIALANQGLCLDLTNGSLQNFNQVQTWQCTDFNTNQIWTV</sequence>
<gene>
    <name evidence="3" type="ORF">BDQ12DRAFT_651424</name>
</gene>
<dbReference type="Gene3D" id="2.80.10.50">
    <property type="match status" value="1"/>
</dbReference>
<evidence type="ECO:0000259" key="2">
    <source>
        <dbReference type="Pfam" id="PF00652"/>
    </source>
</evidence>
<proteinExistence type="predicted"/>
<feature type="domain" description="Ricin B lectin" evidence="2">
    <location>
        <begin position="69"/>
        <end position="187"/>
    </location>
</feature>
<keyword evidence="3" id="KW-0430">Lectin</keyword>
<name>A0A5C3M2Q2_9AGAR</name>
<reference evidence="3 4" key="1">
    <citation type="journal article" date="2019" name="Nat. Ecol. Evol.">
        <title>Megaphylogeny resolves global patterns of mushroom evolution.</title>
        <authorList>
            <person name="Varga T."/>
            <person name="Krizsan K."/>
            <person name="Foldi C."/>
            <person name="Dima B."/>
            <person name="Sanchez-Garcia M."/>
            <person name="Sanchez-Ramirez S."/>
            <person name="Szollosi G.J."/>
            <person name="Szarkandi J.G."/>
            <person name="Papp V."/>
            <person name="Albert L."/>
            <person name="Andreopoulos W."/>
            <person name="Angelini C."/>
            <person name="Antonin V."/>
            <person name="Barry K.W."/>
            <person name="Bougher N.L."/>
            <person name="Buchanan P."/>
            <person name="Buyck B."/>
            <person name="Bense V."/>
            <person name="Catcheside P."/>
            <person name="Chovatia M."/>
            <person name="Cooper J."/>
            <person name="Damon W."/>
            <person name="Desjardin D."/>
            <person name="Finy P."/>
            <person name="Geml J."/>
            <person name="Haridas S."/>
            <person name="Hughes K."/>
            <person name="Justo A."/>
            <person name="Karasinski D."/>
            <person name="Kautmanova I."/>
            <person name="Kiss B."/>
            <person name="Kocsube S."/>
            <person name="Kotiranta H."/>
            <person name="LaButti K.M."/>
            <person name="Lechner B.E."/>
            <person name="Liimatainen K."/>
            <person name="Lipzen A."/>
            <person name="Lukacs Z."/>
            <person name="Mihaltcheva S."/>
            <person name="Morgado L.N."/>
            <person name="Niskanen T."/>
            <person name="Noordeloos M.E."/>
            <person name="Ohm R.A."/>
            <person name="Ortiz-Santana B."/>
            <person name="Ovrebo C."/>
            <person name="Racz N."/>
            <person name="Riley R."/>
            <person name="Savchenko A."/>
            <person name="Shiryaev A."/>
            <person name="Soop K."/>
            <person name="Spirin V."/>
            <person name="Szebenyi C."/>
            <person name="Tomsovsky M."/>
            <person name="Tulloss R.E."/>
            <person name="Uehling J."/>
            <person name="Grigoriev I.V."/>
            <person name="Vagvolgyi C."/>
            <person name="Papp T."/>
            <person name="Martin F.M."/>
            <person name="Miettinen O."/>
            <person name="Hibbett D.S."/>
            <person name="Nagy L.G."/>
        </authorList>
    </citation>
    <scope>NUCLEOTIDE SEQUENCE [LARGE SCALE GENOMIC DNA]</scope>
    <source>
        <strain evidence="3 4">CBS 166.37</strain>
    </source>
</reference>
<protein>
    <submittedName>
        <fullName evidence="3">Ricin B lectin domain-containing protein</fullName>
    </submittedName>
</protein>
<dbReference type="AlphaFoldDB" id="A0A5C3M2Q2"/>
<dbReference type="GO" id="GO:0030246">
    <property type="term" value="F:carbohydrate binding"/>
    <property type="evidence" value="ECO:0007669"/>
    <property type="project" value="UniProtKB-KW"/>
</dbReference>
<evidence type="ECO:0000313" key="3">
    <source>
        <dbReference type="EMBL" id="TFK38428.1"/>
    </source>
</evidence>
<dbReference type="OrthoDB" id="6770063at2759"/>
<organism evidence="3 4">
    <name type="scientific">Crucibulum laeve</name>
    <dbReference type="NCBI Taxonomy" id="68775"/>
    <lineage>
        <taxon>Eukaryota</taxon>
        <taxon>Fungi</taxon>
        <taxon>Dikarya</taxon>
        <taxon>Basidiomycota</taxon>
        <taxon>Agaricomycotina</taxon>
        <taxon>Agaricomycetes</taxon>
        <taxon>Agaricomycetidae</taxon>
        <taxon>Agaricales</taxon>
        <taxon>Agaricineae</taxon>
        <taxon>Nidulariaceae</taxon>
        <taxon>Crucibulum</taxon>
    </lineage>
</organism>
<keyword evidence="4" id="KW-1185">Reference proteome</keyword>
<dbReference type="CDD" id="cd00161">
    <property type="entry name" value="beta-trefoil_Ricin-like"/>
    <property type="match status" value="1"/>
</dbReference>
<dbReference type="EMBL" id="ML213603">
    <property type="protein sequence ID" value="TFK38428.1"/>
    <property type="molecule type" value="Genomic_DNA"/>
</dbReference>
<accession>A0A5C3M2Q2</accession>
<dbReference type="Proteomes" id="UP000308652">
    <property type="component" value="Unassembled WGS sequence"/>
</dbReference>
<dbReference type="InterPro" id="IPR035992">
    <property type="entry name" value="Ricin_B-like_lectins"/>
</dbReference>
<evidence type="ECO:0000313" key="4">
    <source>
        <dbReference type="Proteomes" id="UP000308652"/>
    </source>
</evidence>
<evidence type="ECO:0000256" key="1">
    <source>
        <dbReference type="SAM" id="SignalP"/>
    </source>
</evidence>
<feature type="signal peptide" evidence="1">
    <location>
        <begin position="1"/>
        <end position="18"/>
    </location>
</feature>
<feature type="chain" id="PRO_5022799852" evidence="1">
    <location>
        <begin position="19"/>
        <end position="189"/>
    </location>
</feature>
<dbReference type="SUPFAM" id="SSF50370">
    <property type="entry name" value="Ricin B-like lectins"/>
    <property type="match status" value="1"/>
</dbReference>
<dbReference type="InterPro" id="IPR000772">
    <property type="entry name" value="Ricin_B_lectin"/>
</dbReference>
<keyword evidence="1" id="KW-0732">Signal</keyword>
<dbReference type="PROSITE" id="PS50231">
    <property type="entry name" value="RICIN_B_LECTIN"/>
    <property type="match status" value="1"/>
</dbReference>
<dbReference type="Pfam" id="PF00652">
    <property type="entry name" value="Ricin_B_lectin"/>
    <property type="match status" value="1"/>
</dbReference>